<comment type="catalytic activity">
    <reaction evidence="15">
        <text>acetyl-CoA + n malonyl-CoA + 2n NADPH + 2n H(+) = a long-chain fatty acid + (n+1) CoA + n CO2 + 2n NADP(+).</text>
        <dbReference type="EC" id="2.3.1.85"/>
    </reaction>
</comment>
<dbReference type="KEGG" id="soy:115887549"/>
<dbReference type="InterPro" id="IPR020843">
    <property type="entry name" value="ER"/>
</dbReference>
<keyword evidence="14" id="KW-0511">Multifunctional enzyme</keyword>
<dbReference type="GO" id="GO:0016787">
    <property type="term" value="F:hydrolase activity"/>
    <property type="evidence" value="ECO:0007669"/>
    <property type="project" value="UniProtKB-KW"/>
</dbReference>
<dbReference type="Gene3D" id="3.90.180.10">
    <property type="entry name" value="Medium-chain alcohol dehydrogenases, catalytic domain"/>
    <property type="match status" value="1"/>
</dbReference>
<evidence type="ECO:0000256" key="10">
    <source>
        <dbReference type="ARBA" id="ARBA00023002"/>
    </source>
</evidence>
<dbReference type="PANTHER" id="PTHR43775">
    <property type="entry name" value="FATTY ACID SYNTHASE"/>
    <property type="match status" value="1"/>
</dbReference>
<keyword evidence="7" id="KW-0378">Hydrolase</keyword>
<keyword evidence="20" id="KW-1185">Reference proteome</keyword>
<dbReference type="SUPFAM" id="SSF55048">
    <property type="entry name" value="Probable ACP-binding domain of malonyl-CoA ACP transacylase"/>
    <property type="match status" value="1"/>
</dbReference>
<evidence type="ECO:0000256" key="14">
    <source>
        <dbReference type="ARBA" id="ARBA00023268"/>
    </source>
</evidence>
<dbReference type="UniPathway" id="UPA00094"/>
<gene>
    <name evidence="21" type="primary">LOC115887549</name>
</gene>
<dbReference type="Pfam" id="PF02801">
    <property type="entry name" value="Ketoacyl-synt_C"/>
    <property type="match status" value="1"/>
</dbReference>
<sequence length="2007" mass="222980">MATRNEEIVISGIAGRYPECDSFDEFKEALFSGKDLITEDSRRFKPGSLGTPKRLGKINNVEKFDASFFGCGAKVANYIDPRHRIMFETVFETIVDSGYNPKELRGSNTGVYVGITNLDAQEYYEKAKEANGYATFGSNMSQIANKTSFHFDFKGPSYVLDTACSTSLTAISNAVNAIENGEIDAAIVSAVSIVYCPHQTKDFVIFNAISMDGKSKVFGKDRDGYVKSEAIVTVFLQKKSACRRLYATILGAGINSDGFKSEGITHPSIEGQTRLIKTLYNLKNLDANEVNYVELHGTGTPVGDAVECQTTVDCFCQNRKSPLLIGSVKSNMGHSEVSAGLCSISKVLIAMESEAIPANIHCENLDYTLPGLDNGKLKVVTEKTPWNGGIVALNNFGIGGSNAHAVLKSNTKLKSQYDKFEHRLVHVSGRTEEGVKYYLDQVNKNQNDQEFLALLDSIHRLNVEGHLYRGYALLGANDLSEISKTDSKGRSIWFIYSGIGSQWTGMGKDLMKLDVFRKTFKKCAKALLPYNVDLEKVILSDDKSLMNNIINCFSAIAAIEVAMTDVLKSLGIVPNNFAGHSVGEAGCAYCNGDLTAEQATLLGYARGYSNIQANCRNDMQMAAVGLSRKECLPLLPEGVYISCVNGLNSVTVGGEKPTVKRFVEVSSKRGIFARLVESAGYAFHTKYIENAVPIFEDFVKEVIPDPKLRSSKWISSSWNEFDIVNNSTARYNSAEYHGNNIKSTVLFDQVIRRIPKNAIVIEVAPHALLTPILKRELGPAVTCLGLANRSSNDNVQFLLSNIGKLFINGGQPDLTTFYNQVSYPVGKGTCNIGSLIKWDHKENWNVPYYDPLSAFGERITVNTQLPNYRYLTGHLVDGDVVMPAMAYLVLVWSVLAETLAKEVSNLPVVFHSVKFLRTNLLLGDEDLVFYINIMRTSGYFEVFHGESVCCTGTIAAPEDISQNFLNLDHKPEIRDHDLQLGKSSIYKLLHLRRLSYSGEFQGLERADLSGSYAEVSWNKSFSAFLDSLFQLARISVDHTDLLLPFKIEKIVVDPIKLLSDISEDSNITWAYYNRNRNVIRSAGVEITNFELTSVPKKGVTQKPPVITRHTFVPYLQNPESITNFRTALNIALEIGFENIKGVNLDVRSNITADENKFIMKTLMEVLADEPYAKVNFVDDTWMNWDCIITDTLDIEVTTLINNCFILYVGTDPGLNSQCELIYSSICETEDNIYLLRYINNTSPTSIIIIVSNSEFGWLEKVKSAIQNKTDVVYLVNNGDDISGSMGLVRSLNLEPILNTWFKCIFIDDPKSESFSLDHPFYAKQVKKNLACNVLRNGVWGSYRYVPLELMKEMKVSSACSIARVPGDLTTMTWIEQSPECERLWNNSQYVYVYYGGITNMAVSEKSHSRNRSREFSPTGIEYAGITKEGKRVMGLSNNTIALQTVTDPIFTWNVPDYWTLEQAASVPSAYIASYYALIDRGRLEGGESILIHAGGRDVGLAAITIALSIYCEVYTTVGSEEEKIFVLELFPKLKSKNIGSYQNGSFEQLIKERTNGKGVNVVFNSLTKDLFQASARCLAYGGRFLDIGDFNSLKDLQIPSGLIAKNSSFHSVHIDALLTDKTEVKQRVCKLLSEGLMKHVVQPLPRSLFEEDQIDDAFKLMSSNKYIGKILIKIRNEDSKTIQSPQRFIPALRRLYFSSIGTYILIGGLGGFGLELTQFLINRGARKIILNSRRGLSNGYQRYCLKKWSLGQDVRVIINTDDTSTLEGARSLVELGKSMGPVKGIFNVSLLLNDALFVNHNIESFKAAFKSKINSGLNMDLLTKKYCPELEHFVMFSSISSGRGNPGQTNYAMANSALERLCERRSSAGLPALAVLFAYIADVGVVVDAQKSNKSFNMFHLETQRIDSCLDVLESFMLQSTTVVSSFVVADKNVDPNATKRSLVETVAQIIGIRNIDTIDVNQSLSKLGLDSLMAGEIQQVMLKTFNINMKILQLRKLTFAALQEMS</sequence>
<dbReference type="InterPro" id="IPR020806">
    <property type="entry name" value="PKS_PP-bd"/>
</dbReference>
<dbReference type="Pfam" id="PF21149">
    <property type="entry name" value="FAS_pseudo-KR"/>
    <property type="match status" value="1"/>
</dbReference>
<dbReference type="PROSITE" id="PS50075">
    <property type="entry name" value="CARRIER"/>
    <property type="match status" value="1"/>
</dbReference>
<name>A0A6J2YJ23_SITOR</name>
<dbReference type="EC" id="2.3.1.85" evidence="1"/>
<dbReference type="Gene3D" id="3.30.70.3290">
    <property type="match status" value="1"/>
</dbReference>
<dbReference type="PROSITE" id="PS52019">
    <property type="entry name" value="PKS_MFAS_DH"/>
    <property type="match status" value="1"/>
</dbReference>
<evidence type="ECO:0000259" key="19">
    <source>
        <dbReference type="PROSITE" id="PS52019"/>
    </source>
</evidence>
<dbReference type="SMART" id="SM00827">
    <property type="entry name" value="PKS_AT"/>
    <property type="match status" value="1"/>
</dbReference>
<dbReference type="InterPro" id="IPR018201">
    <property type="entry name" value="Ketoacyl_synth_AS"/>
</dbReference>
<dbReference type="Pfam" id="PF08659">
    <property type="entry name" value="KR"/>
    <property type="match status" value="1"/>
</dbReference>
<dbReference type="SUPFAM" id="SSF53901">
    <property type="entry name" value="Thiolase-like"/>
    <property type="match status" value="1"/>
</dbReference>
<evidence type="ECO:0000256" key="9">
    <source>
        <dbReference type="ARBA" id="ARBA00022857"/>
    </source>
</evidence>
<evidence type="ECO:0000256" key="5">
    <source>
        <dbReference type="ARBA" id="ARBA00022553"/>
    </source>
</evidence>
<dbReference type="GO" id="GO:0031177">
    <property type="term" value="F:phosphopantetheine binding"/>
    <property type="evidence" value="ECO:0007669"/>
    <property type="project" value="InterPro"/>
</dbReference>
<dbReference type="InterPro" id="IPR009081">
    <property type="entry name" value="PP-bd_ACP"/>
</dbReference>
<evidence type="ECO:0000256" key="7">
    <source>
        <dbReference type="ARBA" id="ARBA00022801"/>
    </source>
</evidence>
<dbReference type="Gene3D" id="1.10.1200.10">
    <property type="entry name" value="ACP-like"/>
    <property type="match status" value="1"/>
</dbReference>
<dbReference type="GO" id="GO:0006633">
    <property type="term" value="P:fatty acid biosynthetic process"/>
    <property type="evidence" value="ECO:0007669"/>
    <property type="project" value="UniProtKB-UniPathway"/>
</dbReference>
<dbReference type="GO" id="GO:0004315">
    <property type="term" value="F:3-oxoacyl-[acyl-carrier-protein] synthase activity"/>
    <property type="evidence" value="ECO:0007669"/>
    <property type="project" value="InterPro"/>
</dbReference>
<dbReference type="RefSeq" id="XP_030762870.1">
    <property type="nucleotide sequence ID" value="XM_030907010.1"/>
</dbReference>
<evidence type="ECO:0000256" key="11">
    <source>
        <dbReference type="ARBA" id="ARBA00023027"/>
    </source>
</evidence>
<dbReference type="InterPro" id="IPR014031">
    <property type="entry name" value="Ketoacyl_synth_C"/>
</dbReference>
<dbReference type="Proteomes" id="UP000504635">
    <property type="component" value="Unplaced"/>
</dbReference>
<keyword evidence="12" id="KW-0443">Lipid metabolism</keyword>
<evidence type="ECO:0000256" key="12">
    <source>
        <dbReference type="ARBA" id="ARBA00023098"/>
    </source>
</evidence>
<dbReference type="Pfam" id="PF00550">
    <property type="entry name" value="PP-binding"/>
    <property type="match status" value="1"/>
</dbReference>
<dbReference type="GO" id="GO:0004312">
    <property type="term" value="F:fatty acid synthase activity"/>
    <property type="evidence" value="ECO:0007669"/>
    <property type="project" value="UniProtKB-EC"/>
</dbReference>
<dbReference type="PROSITE" id="PS52004">
    <property type="entry name" value="KS3_2"/>
    <property type="match status" value="1"/>
</dbReference>
<dbReference type="OrthoDB" id="329835at2759"/>
<evidence type="ECO:0000313" key="21">
    <source>
        <dbReference type="RefSeq" id="XP_030762870.1"/>
    </source>
</evidence>
<dbReference type="InterPro" id="IPR049391">
    <property type="entry name" value="FAS_pseudo-KR"/>
</dbReference>
<evidence type="ECO:0000256" key="16">
    <source>
        <dbReference type="PROSITE-ProRule" id="PRU01363"/>
    </source>
</evidence>
<reference evidence="21" key="1">
    <citation type="submission" date="2025-08" db="UniProtKB">
        <authorList>
            <consortium name="RefSeq"/>
        </authorList>
    </citation>
    <scope>IDENTIFICATION</scope>
    <source>
        <tissue evidence="21">Gonads</tissue>
    </source>
</reference>
<dbReference type="Gene3D" id="3.40.50.720">
    <property type="entry name" value="NAD(P)-binding Rossmann-like Domain"/>
    <property type="match status" value="1"/>
</dbReference>
<evidence type="ECO:0000256" key="1">
    <source>
        <dbReference type="ARBA" id="ARBA00012873"/>
    </source>
</evidence>
<feature type="active site" description="Proton donor; for dehydratase activity" evidence="16">
    <location>
        <position position="1026"/>
    </location>
</feature>
<dbReference type="InterPro" id="IPR001227">
    <property type="entry name" value="Ac_transferase_dom_sf"/>
</dbReference>
<dbReference type="Pfam" id="PF00109">
    <property type="entry name" value="ketoacyl-synt"/>
    <property type="match status" value="1"/>
</dbReference>
<evidence type="ECO:0000256" key="13">
    <source>
        <dbReference type="ARBA" id="ARBA00023160"/>
    </source>
</evidence>
<dbReference type="SMART" id="SM00823">
    <property type="entry name" value="PKS_PP"/>
    <property type="match status" value="1"/>
</dbReference>
<dbReference type="SMART" id="SM00822">
    <property type="entry name" value="PKS_KR"/>
    <property type="match status" value="1"/>
</dbReference>
<dbReference type="Pfam" id="PF13602">
    <property type="entry name" value="ADH_zinc_N_2"/>
    <property type="match status" value="1"/>
</dbReference>
<dbReference type="InterPro" id="IPR013968">
    <property type="entry name" value="PKS_KR"/>
</dbReference>
<keyword evidence="13" id="KW-0275">Fatty acid biosynthesis</keyword>
<dbReference type="SMART" id="SM00825">
    <property type="entry name" value="PKS_KS"/>
    <property type="match status" value="1"/>
</dbReference>
<dbReference type="InterPro" id="IPR020841">
    <property type="entry name" value="PKS_Beta-ketoAc_synthase_dom"/>
</dbReference>
<dbReference type="Pfam" id="PF00698">
    <property type="entry name" value="Acyl_transf_1"/>
    <property type="match status" value="1"/>
</dbReference>
<evidence type="ECO:0000256" key="15">
    <source>
        <dbReference type="ARBA" id="ARBA00044883"/>
    </source>
</evidence>
<evidence type="ECO:0000259" key="17">
    <source>
        <dbReference type="PROSITE" id="PS50075"/>
    </source>
</evidence>
<evidence type="ECO:0000256" key="2">
    <source>
        <dbReference type="ARBA" id="ARBA00018769"/>
    </source>
</evidence>
<dbReference type="Pfam" id="PF16197">
    <property type="entry name" value="KAsynt_C_assoc"/>
    <property type="match status" value="1"/>
</dbReference>
<dbReference type="InterPro" id="IPR016036">
    <property type="entry name" value="Malonyl_transacylase_ACP-bd"/>
</dbReference>
<evidence type="ECO:0000313" key="20">
    <source>
        <dbReference type="Proteomes" id="UP000504635"/>
    </source>
</evidence>
<dbReference type="CDD" id="cd00833">
    <property type="entry name" value="PKS"/>
    <property type="match status" value="1"/>
</dbReference>
<dbReference type="InterPro" id="IPR016035">
    <property type="entry name" value="Acyl_Trfase/lysoPLipase"/>
</dbReference>
<keyword evidence="11" id="KW-0520">NAD</keyword>
<organism evidence="20 21">
    <name type="scientific">Sitophilus oryzae</name>
    <name type="common">Rice weevil</name>
    <name type="synonym">Curculio oryzae</name>
    <dbReference type="NCBI Taxonomy" id="7048"/>
    <lineage>
        <taxon>Eukaryota</taxon>
        <taxon>Metazoa</taxon>
        <taxon>Ecdysozoa</taxon>
        <taxon>Arthropoda</taxon>
        <taxon>Hexapoda</taxon>
        <taxon>Insecta</taxon>
        <taxon>Pterygota</taxon>
        <taxon>Neoptera</taxon>
        <taxon>Endopterygota</taxon>
        <taxon>Coleoptera</taxon>
        <taxon>Polyphaga</taxon>
        <taxon>Cucujiformia</taxon>
        <taxon>Curculionidae</taxon>
        <taxon>Dryophthorinae</taxon>
        <taxon>Sitophilus</taxon>
    </lineage>
</organism>
<dbReference type="CDD" id="cd05195">
    <property type="entry name" value="enoyl_red"/>
    <property type="match status" value="1"/>
</dbReference>
<dbReference type="InterPro" id="IPR032821">
    <property type="entry name" value="PKS_assoc"/>
</dbReference>
<keyword evidence="10" id="KW-0560">Oxidoreductase</keyword>
<evidence type="ECO:0000256" key="3">
    <source>
        <dbReference type="ARBA" id="ARBA00022450"/>
    </source>
</evidence>
<evidence type="ECO:0000256" key="6">
    <source>
        <dbReference type="ARBA" id="ARBA00022679"/>
    </source>
</evidence>
<evidence type="ECO:0000256" key="8">
    <source>
        <dbReference type="ARBA" id="ARBA00022832"/>
    </source>
</evidence>
<dbReference type="InterPro" id="IPR036291">
    <property type="entry name" value="NAD(P)-bd_dom_sf"/>
</dbReference>
<dbReference type="GO" id="GO:0016491">
    <property type="term" value="F:oxidoreductase activity"/>
    <property type="evidence" value="ECO:0007669"/>
    <property type="project" value="UniProtKB-KW"/>
</dbReference>
<evidence type="ECO:0000259" key="18">
    <source>
        <dbReference type="PROSITE" id="PS52004"/>
    </source>
</evidence>
<keyword evidence="3" id="KW-0596">Phosphopantetheine</keyword>
<keyword evidence="8" id="KW-0276">Fatty acid metabolism</keyword>
<feature type="domain" description="Carrier" evidence="17">
    <location>
        <begin position="1934"/>
        <end position="2007"/>
    </location>
</feature>
<feature type="active site" description="Proton acceptor; for dehydratase activity" evidence="16">
    <location>
        <position position="874"/>
    </location>
</feature>
<proteinExistence type="predicted"/>
<dbReference type="SUPFAM" id="SSF52151">
    <property type="entry name" value="FabD/lysophospholipase-like"/>
    <property type="match status" value="1"/>
</dbReference>
<dbReference type="InterPro" id="IPR014030">
    <property type="entry name" value="Ketoacyl_synth_N"/>
</dbReference>
<dbReference type="InterPro" id="IPR016039">
    <property type="entry name" value="Thiolase-like"/>
</dbReference>
<keyword evidence="5" id="KW-0597">Phosphoprotein</keyword>
<feature type="domain" description="PKS/mFAS DH" evidence="19">
    <location>
        <begin position="840"/>
        <end position="1123"/>
    </location>
</feature>
<evidence type="ECO:0000256" key="4">
    <source>
        <dbReference type="ARBA" id="ARBA00022516"/>
    </source>
</evidence>
<dbReference type="InterPro" id="IPR050091">
    <property type="entry name" value="PKS_NRPS_Biosynth_Enz"/>
</dbReference>
<dbReference type="SUPFAM" id="SSF47336">
    <property type="entry name" value="ACP-like"/>
    <property type="match status" value="1"/>
</dbReference>
<dbReference type="Gene3D" id="3.10.129.110">
    <property type="entry name" value="Polyketide synthase dehydratase"/>
    <property type="match status" value="1"/>
</dbReference>
<dbReference type="InterPro" id="IPR049900">
    <property type="entry name" value="PKS_mFAS_DH"/>
</dbReference>
<dbReference type="PANTHER" id="PTHR43775:SF7">
    <property type="entry name" value="FATTY ACID SYNTHASE"/>
    <property type="match status" value="1"/>
</dbReference>
<dbReference type="InterPro" id="IPR042104">
    <property type="entry name" value="PKS_dehydratase_sf"/>
</dbReference>
<dbReference type="InterPro" id="IPR057326">
    <property type="entry name" value="KR_dom"/>
</dbReference>
<feature type="region of interest" description="C-terminal hotdog fold" evidence="16">
    <location>
        <begin position="977"/>
        <end position="1123"/>
    </location>
</feature>
<dbReference type="InterPro" id="IPR014043">
    <property type="entry name" value="Acyl_transferase_dom"/>
</dbReference>
<dbReference type="Gene3D" id="3.40.47.10">
    <property type="match status" value="1"/>
</dbReference>
<dbReference type="InParanoid" id="A0A6J2YJ23"/>
<protein>
    <recommendedName>
        <fullName evidence="2">Fatty acid synthase</fullName>
        <ecNumber evidence="1">2.3.1.85</ecNumber>
    </recommendedName>
</protein>
<dbReference type="SMART" id="SM00829">
    <property type="entry name" value="PKS_ER"/>
    <property type="match status" value="1"/>
</dbReference>
<dbReference type="SUPFAM" id="SSF51735">
    <property type="entry name" value="NAD(P)-binding Rossmann-fold domains"/>
    <property type="match status" value="2"/>
</dbReference>
<keyword evidence="6" id="KW-0808">Transferase</keyword>
<keyword evidence="9" id="KW-0521">NADP</keyword>
<feature type="region of interest" description="N-terminal hotdog fold" evidence="16">
    <location>
        <begin position="840"/>
        <end position="961"/>
    </location>
</feature>
<feature type="domain" description="Ketosynthase family 3 (KS3)" evidence="18">
    <location>
        <begin position="5"/>
        <end position="409"/>
    </location>
</feature>
<dbReference type="InterPro" id="IPR036736">
    <property type="entry name" value="ACP-like_sf"/>
</dbReference>
<dbReference type="Gene3D" id="3.40.366.10">
    <property type="entry name" value="Malonyl-Coenzyme A Acyl Carrier Protein, domain 2"/>
    <property type="match status" value="1"/>
</dbReference>
<dbReference type="GeneID" id="115887549"/>
<dbReference type="PROSITE" id="PS00606">
    <property type="entry name" value="KS3_1"/>
    <property type="match status" value="1"/>
</dbReference>
<keyword evidence="4" id="KW-0444">Lipid biosynthesis</keyword>
<accession>A0A6J2YJ23</accession>